<dbReference type="AlphaFoldDB" id="A0A7H9ASC8"/>
<reference evidence="1 2" key="1">
    <citation type="journal article" date="2006" name="Int. J. Syst. Evol. Microbiol.">
        <title>Costertonia aggregata gen. nov., sp. nov., a mesophilic marine bacterium of the family Flavobacteriaceae, isolated from a mature biofilm.</title>
        <authorList>
            <person name="Kwon K.K."/>
            <person name="Lee Y.K."/>
            <person name="Lee H.K."/>
        </authorList>
    </citation>
    <scope>NUCLEOTIDE SEQUENCE [LARGE SCALE GENOMIC DNA]</scope>
    <source>
        <strain evidence="1 2">KCCM 42265</strain>
    </source>
</reference>
<organism evidence="1 2">
    <name type="scientific">Costertonia aggregata</name>
    <dbReference type="NCBI Taxonomy" id="343403"/>
    <lineage>
        <taxon>Bacteria</taxon>
        <taxon>Pseudomonadati</taxon>
        <taxon>Bacteroidota</taxon>
        <taxon>Flavobacteriia</taxon>
        <taxon>Flavobacteriales</taxon>
        <taxon>Flavobacteriaceae</taxon>
        <taxon>Costertonia</taxon>
    </lineage>
</organism>
<protein>
    <recommendedName>
        <fullName evidence="3">Lipoprotein</fullName>
    </recommendedName>
</protein>
<accession>A0A7H9ASC8</accession>
<dbReference type="PROSITE" id="PS51257">
    <property type="entry name" value="PROKAR_LIPOPROTEIN"/>
    <property type="match status" value="1"/>
</dbReference>
<evidence type="ECO:0000313" key="2">
    <source>
        <dbReference type="Proteomes" id="UP000509302"/>
    </source>
</evidence>
<proteinExistence type="predicted"/>
<dbReference type="Proteomes" id="UP000509302">
    <property type="component" value="Chromosome"/>
</dbReference>
<sequence length="124" mass="13655">MTTSKFTLLFVSITGLLLFSSCSKDDETMSCEAKNTGTLIIENSRFTGILKIFFDQEPRSGNIPGDLNIRPGESANSDILAGQRIIYALLDTSTCGEGTCIVRNQTLPERTIDLMTCQEFNIAY</sequence>
<keyword evidence="2" id="KW-1185">Reference proteome</keyword>
<evidence type="ECO:0000313" key="1">
    <source>
        <dbReference type="EMBL" id="QLG46401.1"/>
    </source>
</evidence>
<dbReference type="EMBL" id="CP058595">
    <property type="protein sequence ID" value="QLG46401.1"/>
    <property type="molecule type" value="Genomic_DNA"/>
</dbReference>
<dbReference type="KEGG" id="cagg:HYG79_13935"/>
<evidence type="ECO:0008006" key="3">
    <source>
        <dbReference type="Google" id="ProtNLM"/>
    </source>
</evidence>
<name>A0A7H9ASC8_9FLAO</name>
<dbReference type="RefSeq" id="WP_179242680.1">
    <property type="nucleotide sequence ID" value="NZ_CP058595.1"/>
</dbReference>
<gene>
    <name evidence="1" type="ORF">HYG79_13935</name>
</gene>